<dbReference type="EMBL" id="FQUV01000016">
    <property type="protein sequence ID" value="SHF83514.1"/>
    <property type="molecule type" value="Genomic_DNA"/>
</dbReference>
<sequence length="72" mass="7899">MSKNLELMCQVTLLPDISCISRRTSCDSRRTAQEEVGWDGRIPCPPLTLITFSPGVTELGQFLGHFGATRGC</sequence>
<dbReference type="AlphaFoldDB" id="A0A1M5EWC3"/>
<protein>
    <submittedName>
        <fullName evidence="1">Uncharacterized protein</fullName>
    </submittedName>
</protein>
<organism evidence="1 2">
    <name type="scientific">Litoreibacter ascidiaceicola</name>
    <dbReference type="NCBI Taxonomy" id="1486859"/>
    <lineage>
        <taxon>Bacteria</taxon>
        <taxon>Pseudomonadati</taxon>
        <taxon>Pseudomonadota</taxon>
        <taxon>Alphaproteobacteria</taxon>
        <taxon>Rhodobacterales</taxon>
        <taxon>Roseobacteraceae</taxon>
        <taxon>Litoreibacter</taxon>
    </lineage>
</organism>
<accession>A0A1M5EWC3</accession>
<proteinExistence type="predicted"/>
<keyword evidence="2" id="KW-1185">Reference proteome</keyword>
<reference evidence="2" key="1">
    <citation type="submission" date="2016-11" db="EMBL/GenBank/DDBJ databases">
        <authorList>
            <person name="Varghese N."/>
            <person name="Submissions S."/>
        </authorList>
    </citation>
    <scope>NUCLEOTIDE SEQUENCE [LARGE SCALE GENOMIC DNA]</scope>
    <source>
        <strain evidence="2">DSM 100566</strain>
    </source>
</reference>
<evidence type="ECO:0000313" key="1">
    <source>
        <dbReference type="EMBL" id="SHF83514.1"/>
    </source>
</evidence>
<dbReference type="Proteomes" id="UP000184144">
    <property type="component" value="Unassembled WGS sequence"/>
</dbReference>
<gene>
    <name evidence="1" type="ORF">SAMN05444273_1161</name>
</gene>
<name>A0A1M5EWC3_9RHOB</name>
<evidence type="ECO:0000313" key="2">
    <source>
        <dbReference type="Proteomes" id="UP000184144"/>
    </source>
</evidence>